<dbReference type="AlphaFoldDB" id="A0AAU9SM93"/>
<dbReference type="InterPro" id="IPR001611">
    <property type="entry name" value="Leu-rich_rpt"/>
</dbReference>
<dbReference type="Gene3D" id="1.10.8.430">
    <property type="entry name" value="Helical domain of apoptotic protease-activating factors"/>
    <property type="match status" value="1"/>
</dbReference>
<dbReference type="InterPro" id="IPR036390">
    <property type="entry name" value="WH_DNA-bd_sf"/>
</dbReference>
<evidence type="ECO:0000256" key="4">
    <source>
        <dbReference type="ARBA" id="ARBA00023027"/>
    </source>
</evidence>
<dbReference type="InterPro" id="IPR027417">
    <property type="entry name" value="P-loop_NTPase"/>
</dbReference>
<dbReference type="Gene3D" id="3.40.50.300">
    <property type="entry name" value="P-loop containing nucleotide triphosphate hydrolases"/>
    <property type="match status" value="1"/>
</dbReference>
<evidence type="ECO:0000313" key="11">
    <source>
        <dbReference type="Proteomes" id="UP000836841"/>
    </source>
</evidence>
<dbReference type="InterPro" id="IPR042197">
    <property type="entry name" value="Apaf_helical"/>
</dbReference>
<evidence type="ECO:0000256" key="2">
    <source>
        <dbReference type="ARBA" id="ARBA00022614"/>
    </source>
</evidence>
<dbReference type="PROSITE" id="PS51450">
    <property type="entry name" value="LRR"/>
    <property type="match status" value="1"/>
</dbReference>
<dbReference type="SUPFAM" id="SSF46785">
    <property type="entry name" value="Winged helix' DNA-binding domain"/>
    <property type="match status" value="1"/>
</dbReference>
<dbReference type="EC" id="3.2.2.6" evidence="1"/>
<keyword evidence="2" id="KW-0433">Leucine-rich repeat</keyword>
<evidence type="ECO:0000259" key="9">
    <source>
        <dbReference type="Pfam" id="PF25013"/>
    </source>
</evidence>
<feature type="domain" description="C-JID" evidence="7">
    <location>
        <begin position="832"/>
        <end position="914"/>
    </location>
</feature>
<evidence type="ECO:0000313" key="10">
    <source>
        <dbReference type="EMBL" id="CAH2066983.1"/>
    </source>
</evidence>
<keyword evidence="3" id="KW-0677">Repeat</keyword>
<reference evidence="10 11" key="1">
    <citation type="submission" date="2022-03" db="EMBL/GenBank/DDBJ databases">
        <authorList>
            <person name="Nunn A."/>
            <person name="Chopra R."/>
            <person name="Nunn A."/>
            <person name="Contreras Garrido A."/>
        </authorList>
    </citation>
    <scope>NUCLEOTIDE SEQUENCE [LARGE SCALE GENOMIC DNA]</scope>
</reference>
<keyword evidence="4" id="KW-0520">NAD</keyword>
<evidence type="ECO:0000256" key="5">
    <source>
        <dbReference type="ARBA" id="ARBA00047304"/>
    </source>
</evidence>
<evidence type="ECO:0000259" key="6">
    <source>
        <dbReference type="Pfam" id="PF00931"/>
    </source>
</evidence>
<evidence type="ECO:0000259" key="7">
    <source>
        <dbReference type="Pfam" id="PF20160"/>
    </source>
</evidence>
<protein>
    <recommendedName>
        <fullName evidence="1">ADP-ribosyl cyclase/cyclic ADP-ribose hydrolase</fullName>
        <ecNumber evidence="1">3.2.2.6</ecNumber>
    </recommendedName>
</protein>
<dbReference type="InterPro" id="IPR032675">
    <property type="entry name" value="LRR_dom_sf"/>
</dbReference>
<dbReference type="InterPro" id="IPR058192">
    <property type="entry name" value="WHD_ROQ1-like"/>
</dbReference>
<dbReference type="SUPFAM" id="SSF52540">
    <property type="entry name" value="P-loop containing nucleoside triphosphate hydrolases"/>
    <property type="match status" value="1"/>
</dbReference>
<dbReference type="PRINTS" id="PR00364">
    <property type="entry name" value="DISEASERSIST"/>
</dbReference>
<dbReference type="InterPro" id="IPR002182">
    <property type="entry name" value="NB-ARC"/>
</dbReference>
<sequence>MCKLAFGSSMIHEDNNVIRAKCFTIFIFVCLSSMLISEDEAMMVEDIVKHIARELSAMQPIQMGDIIGMDAHMEQIDPLLDMDSTANEVRMIGIWGMGGIGKTTIAKCLYKKYSPRFAHRFCFIENIRNSAENGLPGLQKELLSKIISDKEKGCTIIKSNLKKLKVLLVLDDVDNVEQLRALAKETSWFGPGSRIIITTRDLGLLYFYGMRFVYHVNFLGNDDSIRVFKNVAFDGGRAPSDVYEQLSIRASKLAQGLPSALDAFGTYLRQMTSIEAWEKALSVLEKFPPQSIMDILRTSYEGLDKRDQAVFLHLACLFNGDTVHRVTTLLDDGDIRIKRLQEKSLIDISPDGCIAMHVLVEQAGREIVLQESKYKLWRQRILWEPEEIVSVLQNTTVSVLNIPHVLMLVLSYCQVTLGDSLLRVQQQLKGLDQLRRLDVSGSKNLTELPDLSRATLLEELIMKDCTGLKRAPDSIGRLSCLRKLDLSHCDGLMNLQTYLSEKTVLPERGLRRRRQIILRLPGAVKKLSSLANLSIEGKIHIGLWHLKGNAEHLSFISEQQIRDEMITMPKVKSPMVTSFYDFKSLSIKRFSYTEDGSPFRCISFSGFPCLAELSLINLNIKKIPDDIGLLHSLEKLDLSGNDFRSLPTSMKNLSNLKYLRLSHCINLEAFPELNELQTLKLSGCSNLKSLLELSHAVQDVGRYILLQLELENCKNVQPLSDELSHFTNLIYLDLSGHDFEAIPESITELLFLGTLCVNNCKKLKSVEELPRSLEHLYAHGCDSLENVAISSNHSIKHLDLSHCFNLQQDEYLITRFLNGGYSQEVSQRTLCLPGTRVPRYFDNRSSGTSTKISLPPITFTPTLVSFAACIMISCEKPFNLEFPAFSYDWNCEDDEVIRINLKPNLYRSSENEEEETVASHHLVIIHIPSSINTEKIEEFRLESHLQFPDEFRFPPGEINSCGAILNQTIPI</sequence>
<accession>A0AAU9SM93</accession>
<name>A0AAU9SM93_THLAR</name>
<gene>
    <name evidence="10" type="ORF">TAV2_LOCUS15354</name>
</gene>
<organism evidence="10 11">
    <name type="scientific">Thlaspi arvense</name>
    <name type="common">Field penny-cress</name>
    <dbReference type="NCBI Taxonomy" id="13288"/>
    <lineage>
        <taxon>Eukaryota</taxon>
        <taxon>Viridiplantae</taxon>
        <taxon>Streptophyta</taxon>
        <taxon>Embryophyta</taxon>
        <taxon>Tracheophyta</taxon>
        <taxon>Spermatophyta</taxon>
        <taxon>Magnoliopsida</taxon>
        <taxon>eudicotyledons</taxon>
        <taxon>Gunneridae</taxon>
        <taxon>Pentapetalae</taxon>
        <taxon>rosids</taxon>
        <taxon>malvids</taxon>
        <taxon>Brassicales</taxon>
        <taxon>Brassicaceae</taxon>
        <taxon>Thlaspideae</taxon>
        <taxon>Thlaspi</taxon>
    </lineage>
</organism>
<dbReference type="Proteomes" id="UP000836841">
    <property type="component" value="Chromosome 5"/>
</dbReference>
<dbReference type="Pfam" id="PF20160">
    <property type="entry name" value="C-JID"/>
    <property type="match status" value="1"/>
</dbReference>
<dbReference type="Gene3D" id="3.80.10.10">
    <property type="entry name" value="Ribonuclease Inhibitor"/>
    <property type="match status" value="3"/>
</dbReference>
<evidence type="ECO:0000256" key="3">
    <source>
        <dbReference type="ARBA" id="ARBA00022737"/>
    </source>
</evidence>
<dbReference type="InterPro" id="IPR045344">
    <property type="entry name" value="C-JID"/>
</dbReference>
<feature type="domain" description="NB-ARC" evidence="6">
    <location>
        <begin position="73"/>
        <end position="234"/>
    </location>
</feature>
<dbReference type="GO" id="GO:0043531">
    <property type="term" value="F:ADP binding"/>
    <property type="evidence" value="ECO:0007669"/>
    <property type="project" value="InterPro"/>
</dbReference>
<evidence type="ECO:0000259" key="8">
    <source>
        <dbReference type="Pfam" id="PF23282"/>
    </source>
</evidence>
<evidence type="ECO:0000256" key="1">
    <source>
        <dbReference type="ARBA" id="ARBA00011982"/>
    </source>
</evidence>
<keyword evidence="11" id="KW-1185">Reference proteome</keyword>
<dbReference type="SUPFAM" id="SSF52058">
    <property type="entry name" value="L domain-like"/>
    <property type="match status" value="1"/>
</dbReference>
<dbReference type="PANTHER" id="PTHR11017">
    <property type="entry name" value="LEUCINE-RICH REPEAT-CONTAINING PROTEIN"/>
    <property type="match status" value="1"/>
</dbReference>
<comment type="catalytic activity">
    <reaction evidence="5">
        <text>NAD(+) + H2O = ADP-D-ribose + nicotinamide + H(+)</text>
        <dbReference type="Rhea" id="RHEA:16301"/>
        <dbReference type="ChEBI" id="CHEBI:15377"/>
        <dbReference type="ChEBI" id="CHEBI:15378"/>
        <dbReference type="ChEBI" id="CHEBI:17154"/>
        <dbReference type="ChEBI" id="CHEBI:57540"/>
        <dbReference type="ChEBI" id="CHEBI:57967"/>
        <dbReference type="EC" id="3.2.2.6"/>
    </reaction>
    <physiologicalReaction direction="left-to-right" evidence="5">
        <dbReference type="Rhea" id="RHEA:16302"/>
    </physiologicalReaction>
</comment>
<dbReference type="PANTHER" id="PTHR11017:SF511">
    <property type="entry name" value="ADP-RIBOSYL CYCLASE_CYCLIC ADP-RIBOSE HYDROLASE"/>
    <property type="match status" value="1"/>
</dbReference>
<dbReference type="InterPro" id="IPR056845">
    <property type="entry name" value="LRR_Zer-1"/>
</dbReference>
<dbReference type="Pfam" id="PF23282">
    <property type="entry name" value="WHD_ROQ1"/>
    <property type="match status" value="1"/>
</dbReference>
<dbReference type="SUPFAM" id="SSF52047">
    <property type="entry name" value="RNI-like"/>
    <property type="match status" value="1"/>
</dbReference>
<feature type="domain" description="Disease resistance protein Roq1-like winged-helix" evidence="8">
    <location>
        <begin position="305"/>
        <end position="371"/>
    </location>
</feature>
<dbReference type="GO" id="GO:0006952">
    <property type="term" value="P:defense response"/>
    <property type="evidence" value="ECO:0007669"/>
    <property type="project" value="InterPro"/>
</dbReference>
<dbReference type="Pfam" id="PF25013">
    <property type="entry name" value="LRR_Zer-1"/>
    <property type="match status" value="1"/>
</dbReference>
<dbReference type="GO" id="GO:0061809">
    <property type="term" value="F:NAD+ nucleosidase activity, cyclic ADP-ribose generating"/>
    <property type="evidence" value="ECO:0007669"/>
    <property type="project" value="UniProtKB-EC"/>
</dbReference>
<proteinExistence type="predicted"/>
<dbReference type="InterPro" id="IPR044974">
    <property type="entry name" value="Disease_R_plants"/>
</dbReference>
<dbReference type="Pfam" id="PF00931">
    <property type="entry name" value="NB-ARC"/>
    <property type="match status" value="1"/>
</dbReference>
<dbReference type="EMBL" id="OU466861">
    <property type="protein sequence ID" value="CAH2066983.1"/>
    <property type="molecule type" value="Genomic_DNA"/>
</dbReference>
<feature type="domain" description="Zer-1-like leucine-rich repeats region" evidence="9">
    <location>
        <begin position="427"/>
        <end position="505"/>
    </location>
</feature>